<feature type="compositionally biased region" description="Basic and acidic residues" evidence="1">
    <location>
        <begin position="240"/>
        <end position="250"/>
    </location>
</feature>
<dbReference type="AlphaFoldDB" id="I0Z8S6"/>
<evidence type="ECO:0000313" key="2">
    <source>
        <dbReference type="EMBL" id="EIE27045.1"/>
    </source>
</evidence>
<dbReference type="Proteomes" id="UP000007264">
    <property type="component" value="Unassembled WGS sequence"/>
</dbReference>
<dbReference type="RefSeq" id="XP_005651589.1">
    <property type="nucleotide sequence ID" value="XM_005651532.1"/>
</dbReference>
<comment type="caution">
    <text evidence="2">The sequence shown here is derived from an EMBL/GenBank/DDBJ whole genome shotgun (WGS) entry which is preliminary data.</text>
</comment>
<sequence length="317" mass="34558">MLGLVGESLRRWNFDRLEYSASSANSGKVATTLSRLKMTAAVRLELPCCIAGVEPVHSEIQPYRWEAGEASNLEAKKATEWLQKHVCPHGVLAVAVTSVAWMRAHWLADGISIKTSSIYSIWPQTVAEELALNFMLEHDARIGNRKVPVFGGDFNLHMITHRSAHQSSEIHCAAITKATLDKKQLAVGCMRALLQQGLAAVTAGTGPSSEGPADVAGPSQQQPPDQLRRPEAPPSLETSQPRRPETRGWLKEQGGAAGGAPSKSQYFTAELEEAYSAAMLAMVRRPEWYEAHGRDAPPHSVEHSSLAERLASMNVIR</sequence>
<dbReference type="OrthoDB" id="520365at2759"/>
<gene>
    <name evidence="2" type="ORF">COCSUDRAFT_55073</name>
</gene>
<evidence type="ECO:0000256" key="1">
    <source>
        <dbReference type="SAM" id="MobiDB-lite"/>
    </source>
</evidence>
<dbReference type="KEGG" id="csl:COCSUDRAFT_55073"/>
<dbReference type="GeneID" id="17045058"/>
<keyword evidence="3" id="KW-1185">Reference proteome</keyword>
<dbReference type="EMBL" id="AGSI01000001">
    <property type="protein sequence ID" value="EIE27045.1"/>
    <property type="molecule type" value="Genomic_DNA"/>
</dbReference>
<name>I0Z8S6_COCSC</name>
<evidence type="ECO:0000313" key="3">
    <source>
        <dbReference type="Proteomes" id="UP000007264"/>
    </source>
</evidence>
<proteinExistence type="predicted"/>
<accession>I0Z8S6</accession>
<reference evidence="2 3" key="1">
    <citation type="journal article" date="2012" name="Genome Biol.">
        <title>The genome of the polar eukaryotic microalga coccomyxa subellipsoidea reveals traits of cold adaptation.</title>
        <authorList>
            <person name="Blanc G."/>
            <person name="Agarkova I."/>
            <person name="Grimwood J."/>
            <person name="Kuo A."/>
            <person name="Brueggeman A."/>
            <person name="Dunigan D."/>
            <person name="Gurnon J."/>
            <person name="Ladunga I."/>
            <person name="Lindquist E."/>
            <person name="Lucas S."/>
            <person name="Pangilinan J."/>
            <person name="Proschold T."/>
            <person name="Salamov A."/>
            <person name="Schmutz J."/>
            <person name="Weeks D."/>
            <person name="Yamada T."/>
            <person name="Claverie J.M."/>
            <person name="Grigoriev I."/>
            <person name="Van Etten J."/>
            <person name="Lomsadze A."/>
            <person name="Borodovsky M."/>
        </authorList>
    </citation>
    <scope>NUCLEOTIDE SEQUENCE [LARGE SCALE GENOMIC DNA]</scope>
    <source>
        <strain evidence="2 3">C-169</strain>
    </source>
</reference>
<protein>
    <submittedName>
        <fullName evidence="2">Uncharacterized protein</fullName>
    </submittedName>
</protein>
<feature type="region of interest" description="Disordered" evidence="1">
    <location>
        <begin position="202"/>
        <end position="264"/>
    </location>
</feature>
<organism evidence="2 3">
    <name type="scientific">Coccomyxa subellipsoidea (strain C-169)</name>
    <name type="common">Green microalga</name>
    <dbReference type="NCBI Taxonomy" id="574566"/>
    <lineage>
        <taxon>Eukaryota</taxon>
        <taxon>Viridiplantae</taxon>
        <taxon>Chlorophyta</taxon>
        <taxon>core chlorophytes</taxon>
        <taxon>Trebouxiophyceae</taxon>
        <taxon>Trebouxiophyceae incertae sedis</taxon>
        <taxon>Coccomyxaceae</taxon>
        <taxon>Coccomyxa</taxon>
        <taxon>Coccomyxa subellipsoidea</taxon>
    </lineage>
</organism>